<evidence type="ECO:0000313" key="13">
    <source>
        <dbReference type="Proteomes" id="UP000003494"/>
    </source>
</evidence>
<feature type="binding site" evidence="8">
    <location>
        <position position="139"/>
    </location>
    <ligand>
        <name>Zn(2+)</name>
        <dbReference type="ChEBI" id="CHEBI:29105"/>
        <note>structural</note>
    </ligand>
</feature>
<keyword evidence="6 8" id="KW-0862">Zinc</keyword>
<comment type="caution">
    <text evidence="12">The sequence shown here is derived from an EMBL/GenBank/DDBJ whole genome shotgun (WGS) entry which is preliminary data.</text>
</comment>
<evidence type="ECO:0000256" key="1">
    <source>
        <dbReference type="ARBA" id="ARBA00022679"/>
    </source>
</evidence>
<evidence type="ECO:0000313" key="12">
    <source>
        <dbReference type="EMBL" id="EEP27953.1"/>
    </source>
</evidence>
<feature type="domain" description="Adenylate kinase active site lid" evidence="11">
    <location>
        <begin position="133"/>
        <end position="168"/>
    </location>
</feature>
<dbReference type="FunFam" id="3.40.50.300:FF:000106">
    <property type="entry name" value="Adenylate kinase mitochondrial"/>
    <property type="match status" value="1"/>
</dbReference>
<feature type="binding site" evidence="8">
    <location>
        <begin position="63"/>
        <end position="65"/>
    </location>
    <ligand>
        <name>AMP</name>
        <dbReference type="ChEBI" id="CHEBI:456215"/>
    </ligand>
</feature>
<comment type="subcellular location">
    <subcellularLocation>
        <location evidence="8 10">Cytoplasm</location>
    </subcellularLocation>
</comment>
<dbReference type="InterPro" id="IPR000850">
    <property type="entry name" value="Adenylat/UMP-CMP_kin"/>
</dbReference>
<keyword evidence="4 8" id="KW-0547">Nucleotide-binding</keyword>
<dbReference type="AlphaFoldDB" id="C4GC11"/>
<evidence type="ECO:0000256" key="5">
    <source>
        <dbReference type="ARBA" id="ARBA00022777"/>
    </source>
</evidence>
<evidence type="ECO:0000256" key="8">
    <source>
        <dbReference type="HAMAP-Rule" id="MF_00235"/>
    </source>
</evidence>
<dbReference type="PANTHER" id="PTHR23359">
    <property type="entry name" value="NUCLEOTIDE KINASE"/>
    <property type="match status" value="1"/>
</dbReference>
<evidence type="ECO:0000256" key="2">
    <source>
        <dbReference type="ARBA" id="ARBA00022723"/>
    </source>
</evidence>
<comment type="similarity">
    <text evidence="8 9">Belongs to the adenylate kinase family.</text>
</comment>
<dbReference type="GO" id="GO:0004017">
    <property type="term" value="F:AMP kinase activity"/>
    <property type="evidence" value="ECO:0007669"/>
    <property type="project" value="UniProtKB-UniRule"/>
</dbReference>
<dbReference type="GO" id="GO:0005524">
    <property type="term" value="F:ATP binding"/>
    <property type="evidence" value="ECO:0007669"/>
    <property type="project" value="UniProtKB-UniRule"/>
</dbReference>
<feature type="binding site" evidence="8">
    <location>
        <begin position="142"/>
        <end position="143"/>
    </location>
    <ligand>
        <name>ATP</name>
        <dbReference type="ChEBI" id="CHEBI:30616"/>
    </ligand>
</feature>
<dbReference type="InterPro" id="IPR027417">
    <property type="entry name" value="P-loop_NTPase"/>
</dbReference>
<keyword evidence="5 8" id="KW-0418">Kinase</keyword>
<dbReference type="InterPro" id="IPR033690">
    <property type="entry name" value="Adenylat_kinase_CS"/>
</dbReference>
<feature type="binding site" evidence="8">
    <location>
        <position position="156"/>
    </location>
    <ligand>
        <name>Zn(2+)</name>
        <dbReference type="ChEBI" id="CHEBI:29105"/>
        <note>structural</note>
    </ligand>
</feature>
<feature type="binding site" evidence="8">
    <location>
        <position position="98"/>
    </location>
    <ligand>
        <name>AMP</name>
        <dbReference type="ChEBI" id="CHEBI:456215"/>
    </ligand>
</feature>
<dbReference type="GO" id="GO:0008270">
    <property type="term" value="F:zinc ion binding"/>
    <property type="evidence" value="ECO:0007669"/>
    <property type="project" value="UniProtKB-UniRule"/>
</dbReference>
<dbReference type="UniPathway" id="UPA00588">
    <property type="reaction ID" value="UER00649"/>
</dbReference>
<dbReference type="eggNOG" id="COG0563">
    <property type="taxonomic scope" value="Bacteria"/>
</dbReference>
<evidence type="ECO:0000256" key="7">
    <source>
        <dbReference type="ARBA" id="ARBA00022840"/>
    </source>
</evidence>
<dbReference type="NCBIfam" id="TIGR01351">
    <property type="entry name" value="adk"/>
    <property type="match status" value="1"/>
</dbReference>
<evidence type="ECO:0000256" key="3">
    <source>
        <dbReference type="ARBA" id="ARBA00022727"/>
    </source>
</evidence>
<dbReference type="EC" id="2.7.4.3" evidence="8 10"/>
<name>C4GC11_9FIRM</name>
<dbReference type="Proteomes" id="UP000003494">
    <property type="component" value="Unassembled WGS sequence"/>
</dbReference>
<dbReference type="GO" id="GO:0044209">
    <property type="term" value="P:AMP salvage"/>
    <property type="evidence" value="ECO:0007669"/>
    <property type="project" value="UniProtKB-UniRule"/>
</dbReference>
<keyword evidence="2 8" id="KW-0479">Metal-binding</keyword>
<dbReference type="HAMAP" id="MF_00235">
    <property type="entry name" value="Adenylate_kinase_Adk"/>
    <property type="match status" value="1"/>
</dbReference>
<dbReference type="NCBIfam" id="NF011100">
    <property type="entry name" value="PRK14527.1"/>
    <property type="match status" value="1"/>
</dbReference>
<comment type="function">
    <text evidence="8">Catalyzes the reversible transfer of the terminal phosphate group between ATP and AMP. Plays an important role in cellular energy homeostasis and in adenine nucleotide metabolism.</text>
</comment>
<dbReference type="PROSITE" id="PS00113">
    <property type="entry name" value="ADENYLATE_KINASE"/>
    <property type="match status" value="1"/>
</dbReference>
<comment type="domain">
    <text evidence="8">Consists of three domains, a large central CORE domain and two small peripheral domains, NMPbind and LID, which undergo movements during catalysis. The LID domain closes over the site of phosphoryl transfer upon ATP binding. Assembling and dissambling the active center during each catalytic cycle provides an effective means to prevent ATP hydrolysis. Some bacteria have evolved a zinc-coordinating structure that stabilizes the LID domain.</text>
</comment>
<comment type="pathway">
    <text evidence="8">Purine metabolism; AMP biosynthesis via salvage pathway; AMP from ADP: step 1/1.</text>
</comment>
<dbReference type="SUPFAM" id="SSF52540">
    <property type="entry name" value="P-loop containing nucleoside triphosphate hydrolases"/>
    <property type="match status" value="1"/>
</dbReference>
<proteinExistence type="inferred from homology"/>
<dbReference type="Pfam" id="PF05191">
    <property type="entry name" value="ADK_lid"/>
    <property type="match status" value="1"/>
</dbReference>
<dbReference type="HOGENOM" id="CLU_032354_1_2_9"/>
<feature type="binding site" evidence="8">
    <location>
        <position position="42"/>
    </location>
    <ligand>
        <name>AMP</name>
        <dbReference type="ChEBI" id="CHEBI:456215"/>
    </ligand>
</feature>
<feature type="region of interest" description="LID" evidence="8">
    <location>
        <begin position="132"/>
        <end position="169"/>
    </location>
</feature>
<dbReference type="STRING" id="626523.GCWU000342_01498"/>
<comment type="catalytic activity">
    <reaction evidence="8 10">
        <text>AMP + ATP = 2 ADP</text>
        <dbReference type="Rhea" id="RHEA:12973"/>
        <dbReference type="ChEBI" id="CHEBI:30616"/>
        <dbReference type="ChEBI" id="CHEBI:456215"/>
        <dbReference type="ChEBI" id="CHEBI:456216"/>
        <dbReference type="EC" id="2.7.4.3"/>
    </reaction>
</comment>
<feature type="binding site" evidence="8">
    <location>
        <position position="205"/>
    </location>
    <ligand>
        <name>ATP</name>
        <dbReference type="ChEBI" id="CHEBI:30616"/>
    </ligand>
</feature>
<feature type="binding site" evidence="8">
    <location>
        <position position="136"/>
    </location>
    <ligand>
        <name>Zn(2+)</name>
        <dbReference type="ChEBI" id="CHEBI:29105"/>
        <note>structural</note>
    </ligand>
</feature>
<feature type="region of interest" description="NMP" evidence="8">
    <location>
        <begin position="36"/>
        <end position="65"/>
    </location>
</feature>
<gene>
    <name evidence="8" type="primary">adk</name>
    <name evidence="12" type="ORF">GCWU000342_01498</name>
</gene>
<evidence type="ECO:0000259" key="11">
    <source>
        <dbReference type="Pfam" id="PF05191"/>
    </source>
</evidence>
<dbReference type="InterPro" id="IPR007862">
    <property type="entry name" value="Adenylate_kinase_lid-dom"/>
</dbReference>
<feature type="binding site" evidence="8">
    <location>
        <position position="37"/>
    </location>
    <ligand>
        <name>AMP</name>
        <dbReference type="ChEBI" id="CHEBI:456215"/>
    </ligand>
</feature>
<dbReference type="GO" id="GO:0005737">
    <property type="term" value="C:cytoplasm"/>
    <property type="evidence" value="ECO:0007669"/>
    <property type="project" value="UniProtKB-SubCell"/>
</dbReference>
<feature type="binding site" evidence="8">
    <location>
        <position position="166"/>
    </location>
    <ligand>
        <name>AMP</name>
        <dbReference type="ChEBI" id="CHEBI:456215"/>
    </ligand>
</feature>
<feature type="binding site" evidence="8">
    <location>
        <position position="177"/>
    </location>
    <ligand>
        <name>AMP</name>
        <dbReference type="ChEBI" id="CHEBI:456215"/>
    </ligand>
</feature>
<keyword evidence="7 8" id="KW-0067">ATP-binding</keyword>
<protein>
    <recommendedName>
        <fullName evidence="8 10">Adenylate kinase</fullName>
        <shortName evidence="8">AK</shortName>
        <ecNumber evidence="8 10">2.7.4.3</ecNumber>
    </recommendedName>
    <alternativeName>
        <fullName evidence="8">ATP-AMP transphosphorylase</fullName>
    </alternativeName>
    <alternativeName>
        <fullName evidence="8">ATP:AMP phosphotransferase</fullName>
    </alternativeName>
    <alternativeName>
        <fullName evidence="8">Adenylate monophosphate kinase</fullName>
    </alternativeName>
</protein>
<dbReference type="NCBIfam" id="NF001381">
    <property type="entry name" value="PRK00279.1-3"/>
    <property type="match status" value="1"/>
</dbReference>
<dbReference type="CDD" id="cd01428">
    <property type="entry name" value="ADK"/>
    <property type="match status" value="1"/>
</dbReference>
<organism evidence="12 13">
    <name type="scientific">Shuttleworthella satelles DSM 14600</name>
    <dbReference type="NCBI Taxonomy" id="626523"/>
    <lineage>
        <taxon>Bacteria</taxon>
        <taxon>Bacillati</taxon>
        <taxon>Bacillota</taxon>
        <taxon>Clostridia</taxon>
        <taxon>Lachnospirales</taxon>
        <taxon>Lachnospiraceae</taxon>
        <taxon>Shuttleworthella</taxon>
    </lineage>
</organism>
<evidence type="ECO:0000256" key="9">
    <source>
        <dbReference type="RuleBase" id="RU003330"/>
    </source>
</evidence>
<dbReference type="InterPro" id="IPR006259">
    <property type="entry name" value="Adenyl_kin_sub"/>
</dbReference>
<keyword evidence="13" id="KW-1185">Reference proteome</keyword>
<evidence type="ECO:0000256" key="4">
    <source>
        <dbReference type="ARBA" id="ARBA00022741"/>
    </source>
</evidence>
<comment type="subunit">
    <text evidence="8 10">Monomer.</text>
</comment>
<keyword evidence="3 8" id="KW-0545">Nucleotide biosynthesis</keyword>
<dbReference type="Gene3D" id="3.40.50.300">
    <property type="entry name" value="P-loop containing nucleotide triphosphate hydrolases"/>
    <property type="match status" value="1"/>
</dbReference>
<evidence type="ECO:0000256" key="6">
    <source>
        <dbReference type="ARBA" id="ARBA00022833"/>
    </source>
</evidence>
<feature type="binding site" evidence="8">
    <location>
        <position position="159"/>
    </location>
    <ligand>
        <name>Zn(2+)</name>
        <dbReference type="ChEBI" id="CHEBI:29105"/>
        <note>structural</note>
    </ligand>
</feature>
<evidence type="ECO:0000256" key="10">
    <source>
        <dbReference type="RuleBase" id="RU003331"/>
    </source>
</evidence>
<feature type="binding site" evidence="8">
    <location>
        <begin position="16"/>
        <end position="21"/>
    </location>
    <ligand>
        <name>ATP</name>
        <dbReference type="ChEBI" id="CHEBI:30616"/>
    </ligand>
</feature>
<feature type="binding site" evidence="8">
    <location>
        <begin position="91"/>
        <end position="94"/>
    </location>
    <ligand>
        <name>AMP</name>
        <dbReference type="ChEBI" id="CHEBI:456215"/>
    </ligand>
</feature>
<keyword evidence="8" id="KW-0963">Cytoplasm</keyword>
<dbReference type="EMBL" id="ACIP02000003">
    <property type="protein sequence ID" value="EEP27953.1"/>
    <property type="molecule type" value="Genomic_DNA"/>
</dbReference>
<keyword evidence="1 8" id="KW-0808">Transferase</keyword>
<sequence>MGEFAQMKIIMLGAPGAGKGTQAKQIASAYGIPHISTGDIFRANIKNQTPLGKKAKEYMDAGNLVPDELTCDLLMDRIGQDDCEDGFVLDGFPRTIPQARALGKALTARGESIDFAINVEVPDENIIRRMSGRRVCPSCGATYHLVALPPEKEGVCDACGSELIQRADDSEATVANRLQVYHEQTQPLIDYYEREGVLKTVDGTQPMDVVFAQIKAILGNELEVSNVESRCD</sequence>
<dbReference type="Pfam" id="PF00406">
    <property type="entry name" value="ADK"/>
    <property type="match status" value="1"/>
</dbReference>
<feature type="binding site" evidence="8">
    <location>
        <position position="133"/>
    </location>
    <ligand>
        <name>ATP</name>
        <dbReference type="ChEBI" id="CHEBI:30616"/>
    </ligand>
</feature>
<dbReference type="NCBIfam" id="NF001380">
    <property type="entry name" value="PRK00279.1-2"/>
    <property type="match status" value="1"/>
</dbReference>
<accession>C4GC11</accession>
<dbReference type="PRINTS" id="PR00094">
    <property type="entry name" value="ADENYLTKNASE"/>
</dbReference>
<reference evidence="12" key="1">
    <citation type="submission" date="2009-04" db="EMBL/GenBank/DDBJ databases">
        <authorList>
            <person name="Weinstock G."/>
            <person name="Sodergren E."/>
            <person name="Clifton S."/>
            <person name="Fulton L."/>
            <person name="Fulton B."/>
            <person name="Courtney L."/>
            <person name="Fronick C."/>
            <person name="Harrison M."/>
            <person name="Strong C."/>
            <person name="Farmer C."/>
            <person name="Delahaunty K."/>
            <person name="Markovic C."/>
            <person name="Hall O."/>
            <person name="Minx P."/>
            <person name="Tomlinson C."/>
            <person name="Mitreva M."/>
            <person name="Nelson J."/>
            <person name="Hou S."/>
            <person name="Wollam A."/>
            <person name="Pepin K.H."/>
            <person name="Johnson M."/>
            <person name="Bhonagiri V."/>
            <person name="Nash W.E."/>
            <person name="Warren W."/>
            <person name="Chinwalla A."/>
            <person name="Mardis E.R."/>
            <person name="Wilson R.K."/>
        </authorList>
    </citation>
    <scope>NUCLEOTIDE SEQUENCE [LARGE SCALE GENOMIC DNA]</scope>
    <source>
        <strain evidence="12">DSM 14600</strain>
    </source>
</reference>